<feature type="chain" id="PRO_5036483174" evidence="1">
    <location>
        <begin position="22"/>
        <end position="81"/>
    </location>
</feature>
<proteinExistence type="predicted"/>
<gene>
    <name evidence="2" type="ORF">A4X06_0g5298</name>
</gene>
<organism evidence="2 3">
    <name type="scientific">Tilletia controversa</name>
    <name type="common">dwarf bunt fungus</name>
    <dbReference type="NCBI Taxonomy" id="13291"/>
    <lineage>
        <taxon>Eukaryota</taxon>
        <taxon>Fungi</taxon>
        <taxon>Dikarya</taxon>
        <taxon>Basidiomycota</taxon>
        <taxon>Ustilaginomycotina</taxon>
        <taxon>Exobasidiomycetes</taxon>
        <taxon>Tilletiales</taxon>
        <taxon>Tilletiaceae</taxon>
        <taxon>Tilletia</taxon>
    </lineage>
</organism>
<reference evidence="2" key="1">
    <citation type="submission" date="2016-04" db="EMBL/GenBank/DDBJ databases">
        <authorList>
            <person name="Nguyen H.D."/>
            <person name="Samba Siva P."/>
            <person name="Cullis J."/>
            <person name="Levesque C.A."/>
            <person name="Hambleton S."/>
        </authorList>
    </citation>
    <scope>NUCLEOTIDE SEQUENCE</scope>
    <source>
        <strain evidence="2">DAOMC 236426</strain>
    </source>
</reference>
<dbReference type="AlphaFoldDB" id="A0A8X7MS06"/>
<protein>
    <submittedName>
        <fullName evidence="2">Uncharacterized protein</fullName>
    </submittedName>
</protein>
<name>A0A8X7MS06_9BASI</name>
<feature type="signal peptide" evidence="1">
    <location>
        <begin position="1"/>
        <end position="21"/>
    </location>
</feature>
<keyword evidence="1" id="KW-0732">Signal</keyword>
<comment type="caution">
    <text evidence="2">The sequence shown here is derived from an EMBL/GenBank/DDBJ whole genome shotgun (WGS) entry which is preliminary data.</text>
</comment>
<dbReference type="EMBL" id="LWDE02000642">
    <property type="protein sequence ID" value="KAE8245952.1"/>
    <property type="molecule type" value="Genomic_DNA"/>
</dbReference>
<dbReference type="Proteomes" id="UP000077684">
    <property type="component" value="Unassembled WGS sequence"/>
</dbReference>
<sequence length="81" mass="8913">MKSTLNLLALLFLLTPRPTLQDFHNYAVPHLAMYTRSQPRLRTTPHVSASLGFAVETLHFYRPSLSSAPLCPAPPSPAALT</sequence>
<keyword evidence="3" id="KW-1185">Reference proteome</keyword>
<evidence type="ECO:0000313" key="2">
    <source>
        <dbReference type="EMBL" id="KAE8245952.1"/>
    </source>
</evidence>
<reference evidence="2" key="2">
    <citation type="journal article" date="2019" name="IMA Fungus">
        <title>Genome sequencing and comparison of five Tilletia species to identify candidate genes for the detection of regulated species infecting wheat.</title>
        <authorList>
            <person name="Nguyen H.D.T."/>
            <person name="Sultana T."/>
            <person name="Kesanakurti P."/>
            <person name="Hambleton S."/>
        </authorList>
    </citation>
    <scope>NUCLEOTIDE SEQUENCE</scope>
    <source>
        <strain evidence="2">DAOMC 236426</strain>
    </source>
</reference>
<accession>A0A8X7MS06</accession>
<evidence type="ECO:0000256" key="1">
    <source>
        <dbReference type="SAM" id="SignalP"/>
    </source>
</evidence>
<evidence type="ECO:0000313" key="3">
    <source>
        <dbReference type="Proteomes" id="UP000077684"/>
    </source>
</evidence>